<dbReference type="InterPro" id="IPR050797">
    <property type="entry name" value="Carb_Metab_Trans_Reg"/>
</dbReference>
<dbReference type="InterPro" id="IPR001031">
    <property type="entry name" value="Thioesterase"/>
</dbReference>
<keyword evidence="7" id="KW-1185">Reference proteome</keyword>
<dbReference type="SUPFAM" id="SSF53474">
    <property type="entry name" value="alpha/beta-Hydrolases"/>
    <property type="match status" value="1"/>
</dbReference>
<evidence type="ECO:0000313" key="6">
    <source>
        <dbReference type="EMBL" id="KAB8272972.1"/>
    </source>
</evidence>
<dbReference type="AlphaFoldDB" id="A0A5N6J244"/>
<dbReference type="InterPro" id="IPR036736">
    <property type="entry name" value="ACP-like_sf"/>
</dbReference>
<dbReference type="InterPro" id="IPR007219">
    <property type="entry name" value="XnlR_reg_dom"/>
</dbReference>
<dbReference type="SMART" id="SM00906">
    <property type="entry name" value="Fungal_trans"/>
    <property type="match status" value="1"/>
</dbReference>
<dbReference type="FunFam" id="3.40.50.1820:FF:000116">
    <property type="entry name" value="Sterigmatocystin biosynthesis polyketide synthase"/>
    <property type="match status" value="1"/>
</dbReference>
<feature type="region of interest" description="Disordered" evidence="4">
    <location>
        <begin position="59"/>
        <end position="78"/>
    </location>
</feature>
<dbReference type="Gene3D" id="1.10.1200.10">
    <property type="entry name" value="ACP-like"/>
    <property type="match status" value="1"/>
</dbReference>
<evidence type="ECO:0000256" key="4">
    <source>
        <dbReference type="SAM" id="MobiDB-lite"/>
    </source>
</evidence>
<proteinExistence type="predicted"/>
<dbReference type="CDD" id="cd12148">
    <property type="entry name" value="fungal_TF_MHR"/>
    <property type="match status" value="1"/>
</dbReference>
<evidence type="ECO:0000256" key="1">
    <source>
        <dbReference type="ARBA" id="ARBA00023015"/>
    </source>
</evidence>
<feature type="region of interest" description="Disordered" evidence="4">
    <location>
        <begin position="644"/>
        <end position="664"/>
    </location>
</feature>
<keyword evidence="2" id="KW-0804">Transcription</keyword>
<dbReference type="Proteomes" id="UP000326289">
    <property type="component" value="Unassembled WGS sequence"/>
</dbReference>
<dbReference type="Gene3D" id="3.40.50.1820">
    <property type="entry name" value="alpha/beta hydrolase"/>
    <property type="match status" value="1"/>
</dbReference>
<dbReference type="GO" id="GO:0005634">
    <property type="term" value="C:nucleus"/>
    <property type="evidence" value="ECO:0007669"/>
    <property type="project" value="TreeGrafter"/>
</dbReference>
<dbReference type="GO" id="GO:0003677">
    <property type="term" value="F:DNA binding"/>
    <property type="evidence" value="ECO:0007669"/>
    <property type="project" value="InterPro"/>
</dbReference>
<evidence type="ECO:0000256" key="3">
    <source>
        <dbReference type="ARBA" id="ARBA00023242"/>
    </source>
</evidence>
<organism evidence="6 7">
    <name type="scientific">Aspergillus minisclerotigenes</name>
    <dbReference type="NCBI Taxonomy" id="656917"/>
    <lineage>
        <taxon>Eukaryota</taxon>
        <taxon>Fungi</taxon>
        <taxon>Dikarya</taxon>
        <taxon>Ascomycota</taxon>
        <taxon>Pezizomycotina</taxon>
        <taxon>Eurotiomycetes</taxon>
        <taxon>Eurotiomycetidae</taxon>
        <taxon>Eurotiales</taxon>
        <taxon>Aspergillaceae</taxon>
        <taxon>Aspergillus</taxon>
        <taxon>Aspergillus subgen. Circumdati</taxon>
    </lineage>
</organism>
<name>A0A5N6J244_9EURO</name>
<evidence type="ECO:0000313" key="7">
    <source>
        <dbReference type="Proteomes" id="UP000326289"/>
    </source>
</evidence>
<dbReference type="InterPro" id="IPR029058">
    <property type="entry name" value="AB_hydrolase_fold"/>
</dbReference>
<dbReference type="PANTHER" id="PTHR31668:SF4">
    <property type="entry name" value="TRANSCRIPTIONAL ACTIVATOR PROTEIN DAL81"/>
    <property type="match status" value="1"/>
</dbReference>
<feature type="domain" description="Xylanolytic transcriptional activator regulatory" evidence="5">
    <location>
        <begin position="268"/>
        <end position="341"/>
    </location>
</feature>
<keyword evidence="1" id="KW-0805">Transcription regulation</keyword>
<dbReference type="GO" id="GO:0001080">
    <property type="term" value="P:nitrogen catabolite activation of transcription from RNA polymerase II promoter"/>
    <property type="evidence" value="ECO:0007669"/>
    <property type="project" value="TreeGrafter"/>
</dbReference>
<protein>
    <recommendedName>
        <fullName evidence="5">Xylanolytic transcriptional activator regulatory domain-containing protein</fullName>
    </recommendedName>
</protein>
<accession>A0A5N6J244</accession>
<dbReference type="GO" id="GO:0008270">
    <property type="term" value="F:zinc ion binding"/>
    <property type="evidence" value="ECO:0007669"/>
    <property type="project" value="InterPro"/>
</dbReference>
<dbReference type="EMBL" id="ML732800">
    <property type="protein sequence ID" value="KAB8272972.1"/>
    <property type="molecule type" value="Genomic_DNA"/>
</dbReference>
<keyword evidence="3" id="KW-0539">Nucleus</keyword>
<dbReference type="Pfam" id="PF04082">
    <property type="entry name" value="Fungal_trans"/>
    <property type="match status" value="1"/>
</dbReference>
<dbReference type="Pfam" id="PF00975">
    <property type="entry name" value="Thioesterase"/>
    <property type="match status" value="1"/>
</dbReference>
<sequence>MHMTEGPMQDDAPGVVEQLYDVSLVRGLEDPPASVLGSGDHGIMDELMLSIYEGQGLSPIQPNPALGPPSLDNHPSLSSQLCGLTGDMDPYVLRHYRFDARAEFPFSKLAIRSVQDTEMPVQFLLSKPELSNNSKAATSPEALFAEEALPELSQIVAPEIGERLIKLFSRFINRQFPILSEDSLPAPRAASAHLLAAIYLITQPFTTFDDYLCIEFVYSPPSPQVLFRIAWNELNNAISQPTVQSLQAALILLLHPPLNPLLLDSAEKWTLLGMTVSMAQTLGLHLDPTMWNLPSNEVRTRRRLSWAVFALDKWLAFSFGRPSHISKDNWLITELDSSDVEPGDTTSGTAYSYAIEFSRLTTILDKVLTSLYSLRSLSTLCKDFSLTISSARPLMQDLTTWYTGLPLSLAMEPTPGCKQASDDSASLHIAYQSVKILILRALLRPFHNVDHLSSELERNEEWHAARSQIRQTASAESDAALSLISSLQPAHYQAFWAPCMCDMKYLHKACILTRTGLKTSFACIMNLLFLLTVTAHQLCVSEGTYPREEYRRHRQTLDRARMVFRLHAKSLDIIRFALLRIDAVFWIGEDAQAHEKSNSLQIISEEAGISVADLIDDVVFPDMDIDLLLSFVIVSRFREELSLDNDSSSSPIAAETSSRSPSPVERVSLFEDRVDGTPISSQDSDTMEQIQTVRQATSVVLQGSPKTCSRTLFLLPDGSGSATSYASIPRIDKDTCVIALNSPYIKDPSKLSHCSLDDLIEGYLNELRRRRPTGPYHLGGWSAGGILAYRLAQILSDEGDEVRSLILIDSPPPRGLDRLPQHFYEMCDSLNIFGKLGRKPNVEDRKRRATKKPDWLIPHFNGVIDILHDYWAEPLVDSQCLKVSLIWACSSIMDDANLPPLMPHKDDTEGMKFLTEKRRDFSGNGWEDLFPGSQLVIEKAHGANHFSMMQGPFVIELAQFIRKAMC</sequence>
<gene>
    <name evidence="6" type="ORF">BDV30DRAFT_226962</name>
</gene>
<reference evidence="6 7" key="1">
    <citation type="submission" date="2019-04" db="EMBL/GenBank/DDBJ databases">
        <title>Fungal friends and foes A comparative genomics study of 23 Aspergillus species from section Flavi.</title>
        <authorList>
            <consortium name="DOE Joint Genome Institute"/>
            <person name="Kjaerbolling I."/>
            <person name="Vesth T.C."/>
            <person name="Frisvad J.C."/>
            <person name="Nybo J.L."/>
            <person name="Theobald S."/>
            <person name="Kildgaard S."/>
            <person name="Petersen T.I."/>
            <person name="Kuo A."/>
            <person name="Sato A."/>
            <person name="Lyhne E.K."/>
            <person name="Kogle M.E."/>
            <person name="Wiebenga A."/>
            <person name="Kun R.S."/>
            <person name="Lubbers R.J."/>
            <person name="Makela M.R."/>
            <person name="Barry K."/>
            <person name="Chovatia M."/>
            <person name="Clum A."/>
            <person name="Daum C."/>
            <person name="Haridas S."/>
            <person name="He G."/>
            <person name="LaButti K."/>
            <person name="Lipzen A."/>
            <person name="Mondo S."/>
            <person name="Pangilinan J."/>
            <person name="Riley R."/>
            <person name="Salamov A."/>
            <person name="Simmons B.A."/>
            <person name="Magnuson J.K."/>
            <person name="Henrissat B."/>
            <person name="Mortensen U.H."/>
            <person name="Larsen T.O."/>
            <person name="De vries R.P."/>
            <person name="Grigoriev I.V."/>
            <person name="Machida M."/>
            <person name="Baker S.E."/>
            <person name="Andersen M.R."/>
        </authorList>
    </citation>
    <scope>NUCLEOTIDE SEQUENCE [LARGE SCALE GENOMIC DNA]</scope>
    <source>
        <strain evidence="6 7">CBS 117635</strain>
    </source>
</reference>
<evidence type="ECO:0000256" key="2">
    <source>
        <dbReference type="ARBA" id="ARBA00023163"/>
    </source>
</evidence>
<dbReference type="PANTHER" id="PTHR31668">
    <property type="entry name" value="GLUCOSE TRANSPORT TRANSCRIPTION REGULATOR RGT1-RELATED-RELATED"/>
    <property type="match status" value="1"/>
</dbReference>
<dbReference type="GO" id="GO:0006351">
    <property type="term" value="P:DNA-templated transcription"/>
    <property type="evidence" value="ECO:0007669"/>
    <property type="project" value="InterPro"/>
</dbReference>
<evidence type="ECO:0000259" key="5">
    <source>
        <dbReference type="SMART" id="SM00906"/>
    </source>
</evidence>